<evidence type="ECO:0000313" key="1">
    <source>
        <dbReference type="EMBL" id="KAK4438874.1"/>
    </source>
</evidence>
<proteinExistence type="predicted"/>
<organism evidence="1 2">
    <name type="scientific">Sesamum alatum</name>
    <dbReference type="NCBI Taxonomy" id="300844"/>
    <lineage>
        <taxon>Eukaryota</taxon>
        <taxon>Viridiplantae</taxon>
        <taxon>Streptophyta</taxon>
        <taxon>Embryophyta</taxon>
        <taxon>Tracheophyta</taxon>
        <taxon>Spermatophyta</taxon>
        <taxon>Magnoliopsida</taxon>
        <taxon>eudicotyledons</taxon>
        <taxon>Gunneridae</taxon>
        <taxon>Pentapetalae</taxon>
        <taxon>asterids</taxon>
        <taxon>lamiids</taxon>
        <taxon>Lamiales</taxon>
        <taxon>Pedaliaceae</taxon>
        <taxon>Sesamum</taxon>
    </lineage>
</organism>
<evidence type="ECO:0000313" key="2">
    <source>
        <dbReference type="Proteomes" id="UP001293254"/>
    </source>
</evidence>
<sequence length="146" mass="17126">MKLSYNFGQLKVQRLKEQYDVFQWIVNLDDVIWNKNERFVTATNNVWEMICQVEMIIRKCYVNASEDQWEKLCILFGPSNVNSPSLYAFTENDPIVDFTREGWVDDAPTLGIGDITLANVHFSANSHDTTSLWHFIEEYYPHLIVK</sequence>
<dbReference type="AlphaFoldDB" id="A0AAE2CYM7"/>
<name>A0AAE2CYM7_9LAMI</name>
<reference evidence="1" key="2">
    <citation type="journal article" date="2024" name="Plant">
        <title>Genomic evolution and insights into agronomic trait innovations of Sesamum species.</title>
        <authorList>
            <person name="Miao H."/>
            <person name="Wang L."/>
            <person name="Qu L."/>
            <person name="Liu H."/>
            <person name="Sun Y."/>
            <person name="Le M."/>
            <person name="Wang Q."/>
            <person name="Wei S."/>
            <person name="Zheng Y."/>
            <person name="Lin W."/>
            <person name="Duan Y."/>
            <person name="Cao H."/>
            <person name="Xiong S."/>
            <person name="Wang X."/>
            <person name="Wei L."/>
            <person name="Li C."/>
            <person name="Ma Q."/>
            <person name="Ju M."/>
            <person name="Zhao R."/>
            <person name="Li G."/>
            <person name="Mu C."/>
            <person name="Tian Q."/>
            <person name="Mei H."/>
            <person name="Zhang T."/>
            <person name="Gao T."/>
            <person name="Zhang H."/>
        </authorList>
    </citation>
    <scope>NUCLEOTIDE SEQUENCE</scope>
    <source>
        <strain evidence="1">3651</strain>
    </source>
</reference>
<dbReference type="Proteomes" id="UP001293254">
    <property type="component" value="Unassembled WGS sequence"/>
</dbReference>
<gene>
    <name evidence="1" type="ORF">Salat_0222000</name>
</gene>
<comment type="caution">
    <text evidence="1">The sequence shown here is derived from an EMBL/GenBank/DDBJ whole genome shotgun (WGS) entry which is preliminary data.</text>
</comment>
<keyword evidence="2" id="KW-1185">Reference proteome</keyword>
<reference evidence="1" key="1">
    <citation type="submission" date="2020-06" db="EMBL/GenBank/DDBJ databases">
        <authorList>
            <person name="Li T."/>
            <person name="Hu X."/>
            <person name="Zhang T."/>
            <person name="Song X."/>
            <person name="Zhang H."/>
            <person name="Dai N."/>
            <person name="Sheng W."/>
            <person name="Hou X."/>
            <person name="Wei L."/>
        </authorList>
    </citation>
    <scope>NUCLEOTIDE SEQUENCE</scope>
    <source>
        <strain evidence="1">3651</strain>
        <tissue evidence="1">Leaf</tissue>
    </source>
</reference>
<protein>
    <submittedName>
        <fullName evidence="1">Uncharacterized protein</fullName>
    </submittedName>
</protein>
<accession>A0AAE2CYM7</accession>
<dbReference type="EMBL" id="JACGWO010000001">
    <property type="protein sequence ID" value="KAK4438874.1"/>
    <property type="molecule type" value="Genomic_DNA"/>
</dbReference>